<name>A0A4R4J7S5_PHOLU</name>
<dbReference type="SUPFAM" id="SSF160631">
    <property type="entry name" value="SMI1/KNR4-like"/>
    <property type="match status" value="1"/>
</dbReference>
<proteinExistence type="predicted"/>
<comment type="caution">
    <text evidence="2">The sequence shown here is derived from an EMBL/GenBank/DDBJ whole genome shotgun (WGS) entry which is preliminary data.</text>
</comment>
<accession>A0A4R4J7S5</accession>
<gene>
    <name evidence="2" type="ORF">C5468_15340</name>
</gene>
<dbReference type="AlphaFoldDB" id="A0A4R4J7S5"/>
<dbReference type="InterPro" id="IPR037883">
    <property type="entry name" value="Knr4/Smi1-like_sf"/>
</dbReference>
<evidence type="ECO:0000259" key="1">
    <source>
        <dbReference type="SMART" id="SM00860"/>
    </source>
</evidence>
<dbReference type="Pfam" id="PF14567">
    <property type="entry name" value="SUKH_5"/>
    <property type="match status" value="1"/>
</dbReference>
<dbReference type="SMART" id="SM00860">
    <property type="entry name" value="SMI1_KNR4"/>
    <property type="match status" value="1"/>
</dbReference>
<dbReference type="InterPro" id="IPR018958">
    <property type="entry name" value="Knr4/Smi1-like_dom"/>
</dbReference>
<protein>
    <submittedName>
        <fullName evidence="2">SMI1/KNR4 family protein</fullName>
    </submittedName>
</protein>
<sequence length="139" mass="16123">MNNDLDKIINELKLLSGGEKSNTDLPDDELLAQYEREIGFTFPDNYKKFLKEIGNIFYGSIELLSVTKDKQNYGELSQSLKDARKLGVPKDWLPICEDNGNYYCLLPSGQVRYWSHDGYSDEMWSDITDWLQQVWINGN</sequence>
<dbReference type="RefSeq" id="WP_132346438.1">
    <property type="nucleotide sequence ID" value="NZ_CAWOLF010000015.1"/>
</dbReference>
<reference evidence="2 3" key="1">
    <citation type="journal article" date="2019" name="Int. J. Syst. Evol. Microbiol.">
        <title>Photorhabdus khanii subsp. guanajuatensis subsp. nov., isolated from Heterorhabditis atacamensis, and Photorhabdus luminescens subsp. mexicana subsp. nov., isolated from Heterorhabditis mexicana entomopathogenic nematodes.</title>
        <authorList>
            <person name="Machado R.A.R."/>
            <person name="Bruno P."/>
            <person name="Arce C.C.M."/>
            <person name="Liechti N."/>
            <person name="Kohler A."/>
            <person name="Bernal J."/>
            <person name="Bruggmann R."/>
            <person name="Turlings T.C.J."/>
        </authorList>
    </citation>
    <scope>NUCLEOTIDE SEQUENCE [LARGE SCALE GENOMIC DNA]</scope>
    <source>
        <strain evidence="2 3">MEX47-22</strain>
    </source>
</reference>
<organism evidence="2 3">
    <name type="scientific">Photorhabdus luminescens subsp. mexicana</name>
    <dbReference type="NCBI Taxonomy" id="2100167"/>
    <lineage>
        <taxon>Bacteria</taxon>
        <taxon>Pseudomonadati</taxon>
        <taxon>Pseudomonadota</taxon>
        <taxon>Gammaproteobacteria</taxon>
        <taxon>Enterobacterales</taxon>
        <taxon>Morganellaceae</taxon>
        <taxon>Photorhabdus</taxon>
    </lineage>
</organism>
<dbReference type="EMBL" id="PUJX01000015">
    <property type="protein sequence ID" value="TDB48749.1"/>
    <property type="molecule type" value="Genomic_DNA"/>
</dbReference>
<feature type="domain" description="Knr4/Smi1-like" evidence="1">
    <location>
        <begin position="25"/>
        <end position="133"/>
    </location>
</feature>
<dbReference type="Proteomes" id="UP000295550">
    <property type="component" value="Unassembled WGS sequence"/>
</dbReference>
<evidence type="ECO:0000313" key="3">
    <source>
        <dbReference type="Proteomes" id="UP000295550"/>
    </source>
</evidence>
<evidence type="ECO:0000313" key="2">
    <source>
        <dbReference type="EMBL" id="TDB48749.1"/>
    </source>
</evidence>
<dbReference type="Gene3D" id="3.40.1580.10">
    <property type="entry name" value="SMI1/KNR4-like"/>
    <property type="match status" value="1"/>
</dbReference>